<dbReference type="AlphaFoldDB" id="F4GK45"/>
<dbReference type="KEGG" id="scc:Spico_0589"/>
<accession>F4GK45</accession>
<comment type="subcellular location">
    <subcellularLocation>
        <location evidence="1">Membrane</location>
    </subcellularLocation>
</comment>
<reference evidence="9 10" key="2">
    <citation type="journal article" date="2012" name="Stand. Genomic Sci.">
        <title>Complete genome sequence of the termite hindgut bacterium Spirochaeta coccoides type strain (SPN1(T)), reclassification in the genus Sphaerochaeta as Sphaerochaeta coccoides comb. nov. and emendations of the family Spirochaetaceae and the genus Sphaerochaeta.</title>
        <authorList>
            <person name="Abt B."/>
            <person name="Han C."/>
            <person name="Scheuner C."/>
            <person name="Lu M."/>
            <person name="Lapidus A."/>
            <person name="Nolan M."/>
            <person name="Lucas S."/>
            <person name="Hammon N."/>
            <person name="Deshpande S."/>
            <person name="Cheng J.F."/>
            <person name="Tapia R."/>
            <person name="Goodwin L.A."/>
            <person name="Pitluck S."/>
            <person name="Liolios K."/>
            <person name="Pagani I."/>
            <person name="Ivanova N."/>
            <person name="Mavromatis K."/>
            <person name="Mikhailova N."/>
            <person name="Huntemann M."/>
            <person name="Pati A."/>
            <person name="Chen A."/>
            <person name="Palaniappan K."/>
            <person name="Land M."/>
            <person name="Hauser L."/>
            <person name="Brambilla E.M."/>
            <person name="Rohde M."/>
            <person name="Spring S."/>
            <person name="Gronow S."/>
            <person name="Goker M."/>
            <person name="Woyke T."/>
            <person name="Bristow J."/>
            <person name="Eisen J.A."/>
            <person name="Markowitz V."/>
            <person name="Hugenholtz P."/>
            <person name="Kyrpides N.C."/>
            <person name="Klenk H.P."/>
            <person name="Detter J.C."/>
        </authorList>
    </citation>
    <scope>NUCLEOTIDE SEQUENCE [LARGE SCALE GENOMIC DNA]</scope>
    <source>
        <strain evidence="10">ATCC BAA-1237 / DSM 17374 / SPN1</strain>
    </source>
</reference>
<name>F4GK45_PARC1</name>
<evidence type="ECO:0000256" key="5">
    <source>
        <dbReference type="ARBA" id="ARBA00023136"/>
    </source>
</evidence>
<evidence type="ECO:0000313" key="10">
    <source>
        <dbReference type="Proteomes" id="UP000007939"/>
    </source>
</evidence>
<dbReference type="Proteomes" id="UP000007939">
    <property type="component" value="Chromosome"/>
</dbReference>
<dbReference type="Gene3D" id="3.10.20.310">
    <property type="entry name" value="membrane protein fhac"/>
    <property type="match status" value="4"/>
</dbReference>
<dbReference type="STRING" id="760011.Spico_0589"/>
<dbReference type="EMBL" id="CP002659">
    <property type="protein sequence ID" value="AEC01817.1"/>
    <property type="molecule type" value="Genomic_DNA"/>
</dbReference>
<dbReference type="InterPro" id="IPR034746">
    <property type="entry name" value="POTRA"/>
</dbReference>
<evidence type="ECO:0000259" key="8">
    <source>
        <dbReference type="PROSITE" id="PS51779"/>
    </source>
</evidence>
<feature type="domain" description="POTRA" evidence="8">
    <location>
        <begin position="190"/>
        <end position="278"/>
    </location>
</feature>
<dbReference type="RefSeq" id="WP_013739213.1">
    <property type="nucleotide sequence ID" value="NC_015436.1"/>
</dbReference>
<dbReference type="Pfam" id="PF07244">
    <property type="entry name" value="POTRA"/>
    <property type="match status" value="4"/>
</dbReference>
<evidence type="ECO:0000313" key="9">
    <source>
        <dbReference type="EMBL" id="AEC01817.1"/>
    </source>
</evidence>
<keyword evidence="5" id="KW-0472">Membrane</keyword>
<dbReference type="OrthoDB" id="9776356at2"/>
<evidence type="ECO:0000256" key="6">
    <source>
        <dbReference type="ARBA" id="ARBA00023237"/>
    </source>
</evidence>
<dbReference type="Pfam" id="PF01103">
    <property type="entry name" value="Omp85"/>
    <property type="match status" value="1"/>
</dbReference>
<organism evidence="9 10">
    <name type="scientific">Parasphaerochaeta coccoides (strain ATCC BAA-1237 / DSM 17374 / SPN1)</name>
    <name type="common">Sphaerochaeta coccoides</name>
    <dbReference type="NCBI Taxonomy" id="760011"/>
    <lineage>
        <taxon>Bacteria</taxon>
        <taxon>Pseudomonadati</taxon>
        <taxon>Spirochaetota</taxon>
        <taxon>Spirochaetia</taxon>
        <taxon>Spirochaetales</taxon>
        <taxon>Sphaerochaetaceae</taxon>
        <taxon>Parasphaerochaeta</taxon>
    </lineage>
</organism>
<evidence type="ECO:0000256" key="4">
    <source>
        <dbReference type="ARBA" id="ARBA00022737"/>
    </source>
</evidence>
<feature type="domain" description="POTRA" evidence="8">
    <location>
        <begin position="281"/>
        <end position="359"/>
    </location>
</feature>
<dbReference type="eggNOG" id="COG4775">
    <property type="taxonomic scope" value="Bacteria"/>
</dbReference>
<protein>
    <recommendedName>
        <fullName evidence="7">Outer membrane protein assembly factor BamA</fullName>
    </recommendedName>
</protein>
<gene>
    <name evidence="9" type="ordered locus">Spico_0589</name>
</gene>
<proteinExistence type="predicted"/>
<reference evidence="10" key="1">
    <citation type="submission" date="2011-04" db="EMBL/GenBank/DDBJ databases">
        <title>The complete genome of Spirochaeta coccoides DSM 17374.</title>
        <authorList>
            <person name="Lucas S."/>
            <person name="Copeland A."/>
            <person name="Lapidus A."/>
            <person name="Bruce D."/>
            <person name="Goodwin L."/>
            <person name="Pitluck S."/>
            <person name="Peters L."/>
            <person name="Kyrpides N."/>
            <person name="Mavromatis K."/>
            <person name="Pagani I."/>
            <person name="Ivanova N."/>
            <person name="Ovchinnikova G."/>
            <person name="Lu M."/>
            <person name="Detter J.C."/>
            <person name="Tapia R."/>
            <person name="Han C."/>
            <person name="Land M."/>
            <person name="Hauser L."/>
            <person name="Markowitz V."/>
            <person name="Cheng J.-F."/>
            <person name="Hugenholtz P."/>
            <person name="Woyke T."/>
            <person name="Wu D."/>
            <person name="Spring S."/>
            <person name="Schroeder M."/>
            <person name="Brambilla E."/>
            <person name="Klenk H.-P."/>
            <person name="Eisen J.A."/>
        </authorList>
    </citation>
    <scope>NUCLEOTIDE SEQUENCE [LARGE SCALE GENOMIC DNA]</scope>
    <source>
        <strain evidence="10">ATCC BAA-1237 / DSM 17374 / SPN1</strain>
    </source>
</reference>
<dbReference type="InterPro" id="IPR010827">
    <property type="entry name" value="BamA/TamA_POTRA"/>
</dbReference>
<dbReference type="InterPro" id="IPR039910">
    <property type="entry name" value="D15-like"/>
</dbReference>
<evidence type="ECO:0000256" key="1">
    <source>
        <dbReference type="ARBA" id="ARBA00004370"/>
    </source>
</evidence>
<feature type="domain" description="POTRA" evidence="8">
    <location>
        <begin position="109"/>
        <end position="187"/>
    </location>
</feature>
<keyword evidence="2" id="KW-1134">Transmembrane beta strand</keyword>
<dbReference type="Gene3D" id="2.40.160.50">
    <property type="entry name" value="membrane protein fhac: a member of the omp85/tpsb transporter family"/>
    <property type="match status" value="1"/>
</dbReference>
<dbReference type="GO" id="GO:0071709">
    <property type="term" value="P:membrane assembly"/>
    <property type="evidence" value="ECO:0007669"/>
    <property type="project" value="InterPro"/>
</dbReference>
<dbReference type="PROSITE" id="PS51779">
    <property type="entry name" value="POTRA"/>
    <property type="match status" value="3"/>
</dbReference>
<evidence type="ECO:0000256" key="7">
    <source>
        <dbReference type="NCBIfam" id="TIGR03303"/>
    </source>
</evidence>
<dbReference type="InterPro" id="IPR000184">
    <property type="entry name" value="Bac_surfAg_D15"/>
</dbReference>
<keyword evidence="6" id="KW-0998">Cell outer membrane</keyword>
<dbReference type="NCBIfam" id="TIGR03303">
    <property type="entry name" value="OM_YaeT"/>
    <property type="match status" value="1"/>
</dbReference>
<dbReference type="GO" id="GO:0009279">
    <property type="term" value="C:cell outer membrane"/>
    <property type="evidence" value="ECO:0007669"/>
    <property type="project" value="UniProtKB-UniRule"/>
</dbReference>
<dbReference type="HOGENOM" id="CLU_007664_1_1_12"/>
<keyword evidence="4" id="KW-0677">Repeat</keyword>
<evidence type="ECO:0000256" key="3">
    <source>
        <dbReference type="ARBA" id="ARBA00022692"/>
    </source>
</evidence>
<dbReference type="PANTHER" id="PTHR12815:SF18">
    <property type="entry name" value="SORTING AND ASSEMBLY MACHINERY COMPONENT 50 HOMOLOG"/>
    <property type="match status" value="1"/>
</dbReference>
<evidence type="ECO:0000256" key="2">
    <source>
        <dbReference type="ARBA" id="ARBA00022452"/>
    </source>
</evidence>
<dbReference type="PANTHER" id="PTHR12815">
    <property type="entry name" value="SORTING AND ASSEMBLY MACHINERY SAMM50 PROTEIN FAMILY MEMBER"/>
    <property type="match status" value="1"/>
</dbReference>
<keyword evidence="3" id="KW-0812">Transmembrane</keyword>
<sequence length="841" mass="94216">MNKKIIPLIMGIFLFLLLPVYAQDDNTSSWWLDRTISGFTSTGLRRVNNSTIEDITYPYIGKKFTNALFQELHDKLYEVNGINYFTASVSPSKINNTEIVINFDFVEFPGVASVEIVGARKIRTSELLQKISVKAGDFIFQQEVSLAVNELTAYYREKGYASAVVTGRTIENEDTNSLQVIFDITEDRQSKVKEITFEGNVALSSRALTKELVTKQKSLFNPGNFREDTLKADTANILAAYSKNGYIDVQVTEIKQEELPQDNSDVRELRLVYVIEEGMQWYLGSVQVVGNEVFTDEQLLSLINMQEGDVLNIQTVNAQLSRIGELYWNNGYIFNNLSISEQRNEETRVIDFTISVVEYQQAIVEDVLINGLTKTKPYVFERELTMSPGDIFSKREMERSAQNLYNTGLLSDVKYDIRYGSQDGQVILDYTIEEGNQIEVQFGATFGGNVDGFPVSGFLMLNNKNLGGTARKLSISTEISPDEQSLEVGLSDGWVGDKRWSNGVSLSFDRSRKTNVPQRAVGGQYYSWETADTARPLGTTTDYNGELPDSQYLMDYVYYRVALGYTTGYTFMFNAGRLTASAGLSVGLNHAQYDDKYDAFEKLIMQYHEGWKFSNRLTLSLTWDGRDLIENTTRGYVISQSFTYAGGLLGGLSNYIRSTSSAAGYLTAFETKGENPVKGVVSLTTTVNLMLPQYWNKEGSGWAFHDPRDGATRYEMLYLDGMSIGRGFQPVFGQSFMWDTMLELTVPVVKNLLSAEVFTSATAISDQQISKISFPELNWYFSGGAGVKLSIPGFPLGLYLVKNATIKDGNSFTWESGQLFNPNNQKGHGLSIVLAITTSLY</sequence>
<dbReference type="InterPro" id="IPR023707">
    <property type="entry name" value="OM_assembly_BamA"/>
</dbReference>
<keyword evidence="10" id="KW-1185">Reference proteome</keyword>